<proteinExistence type="predicted"/>
<sequence>MVMDISLIFDIYGSSFLGLSVCGDDSEILRHSCGYLTDCSESSNHFCVGAASVVKSLIHNVHLDFCRSLCFALHYSMDVRWPFGRKKYEKVFEKKNRPLKNQRTTI</sequence>
<accession>A0A8S5S4A9</accession>
<dbReference type="EMBL" id="BK032520">
    <property type="protein sequence ID" value="DAF45852.1"/>
    <property type="molecule type" value="Genomic_DNA"/>
</dbReference>
<evidence type="ECO:0000313" key="1">
    <source>
        <dbReference type="EMBL" id="DAF45852.1"/>
    </source>
</evidence>
<protein>
    <submittedName>
        <fullName evidence="1">Uncharacterized protein</fullName>
    </submittedName>
</protein>
<name>A0A8S5S4A9_9CAUD</name>
<reference evidence="1" key="1">
    <citation type="journal article" date="2021" name="Proc. Natl. Acad. Sci. U.S.A.">
        <title>A Catalog of Tens of Thousands of Viruses from Human Metagenomes Reveals Hidden Associations with Chronic Diseases.</title>
        <authorList>
            <person name="Tisza M.J."/>
            <person name="Buck C.B."/>
        </authorList>
    </citation>
    <scope>NUCLEOTIDE SEQUENCE</scope>
    <source>
        <strain evidence="1">Ct3UN6</strain>
    </source>
</reference>
<organism evidence="1">
    <name type="scientific">Siphoviridae sp. ct3UN6</name>
    <dbReference type="NCBI Taxonomy" id="2827769"/>
    <lineage>
        <taxon>Viruses</taxon>
        <taxon>Duplodnaviria</taxon>
        <taxon>Heunggongvirae</taxon>
        <taxon>Uroviricota</taxon>
        <taxon>Caudoviricetes</taxon>
    </lineage>
</organism>